<sequence length="334" mass="37842">MSEKLNHIAIPDLLLQSGKKQSIQVSYQTFGRELHSAPIVLVNHALTGNSNVPSWWGALVGDGETIDLNQVTVLAFDIPGNGYDGITDHLIYNYQEWCLGDVAFAFAKAIQTLNIQHIDIGIGGSIGGALLWELLAIQPKLFGTIIPIAADWKSTDWLIACCHVQEQILKYSEKPIETARQHAMTFYRAPQGLKEKFKREKLANEFKVNQWLDHHGKVLEARFSLPSYRLLNHLLWNIDAAASFEGNIEKILKRSDTIIEMIAIDSDGFFLAAEDRETFDLLRDQHPVRYHEIQSLHGHDAFLIEHDQVAQILKDIFRRNLQSDPSTRLDQVTN</sequence>
<dbReference type="SUPFAM" id="SSF53474">
    <property type="entry name" value="alpha/beta-Hydrolases"/>
    <property type="match status" value="1"/>
</dbReference>
<organism evidence="3 4">
    <name type="scientific">Nonlabens marinus S1-08</name>
    <dbReference type="NCBI Taxonomy" id="1454201"/>
    <lineage>
        <taxon>Bacteria</taxon>
        <taxon>Pseudomonadati</taxon>
        <taxon>Bacteroidota</taxon>
        <taxon>Flavobacteriia</taxon>
        <taxon>Flavobacteriales</taxon>
        <taxon>Flavobacteriaceae</taxon>
        <taxon>Nonlabens</taxon>
    </lineage>
</organism>
<dbReference type="Proteomes" id="UP000031760">
    <property type="component" value="Chromosome"/>
</dbReference>
<dbReference type="Gene3D" id="3.40.50.1820">
    <property type="entry name" value="alpha/beta hydrolase"/>
    <property type="match status" value="1"/>
</dbReference>
<feature type="domain" description="AB hydrolase-1" evidence="2">
    <location>
        <begin position="38"/>
        <end position="199"/>
    </location>
</feature>
<dbReference type="GO" id="GO:0004414">
    <property type="term" value="F:homoserine O-acetyltransferase activity"/>
    <property type="evidence" value="ECO:0007669"/>
    <property type="project" value="TreeGrafter"/>
</dbReference>
<keyword evidence="3" id="KW-0418">Kinase</keyword>
<dbReference type="GO" id="GO:0009086">
    <property type="term" value="P:methionine biosynthetic process"/>
    <property type="evidence" value="ECO:0007669"/>
    <property type="project" value="TreeGrafter"/>
</dbReference>
<evidence type="ECO:0000313" key="3">
    <source>
        <dbReference type="EMBL" id="BAO54404.1"/>
    </source>
</evidence>
<reference evidence="3 4" key="1">
    <citation type="journal article" date="2014" name="Proc. Natl. Acad. Sci. U.S.A.">
        <title>Functional characterization of flavobacteria rhodopsins reveals a unique class of light-driven chloride pump in bacteria.</title>
        <authorList>
            <person name="Yoshizawa S."/>
            <person name="Kumagai Y."/>
            <person name="Kim H."/>
            <person name="Ogura Y."/>
            <person name="Hayashi T."/>
            <person name="Iwasaki W."/>
            <person name="DeLong E.F."/>
            <person name="Kogure K."/>
        </authorList>
    </citation>
    <scope>NUCLEOTIDE SEQUENCE [LARGE SCALE GENOMIC DNA]</scope>
    <source>
        <strain evidence="3 4">S1-08</strain>
    </source>
</reference>
<dbReference type="EMBL" id="AP014548">
    <property type="protein sequence ID" value="BAO54404.1"/>
    <property type="molecule type" value="Genomic_DNA"/>
</dbReference>
<dbReference type="GO" id="GO:0009092">
    <property type="term" value="P:homoserine metabolic process"/>
    <property type="evidence" value="ECO:0007669"/>
    <property type="project" value="TreeGrafter"/>
</dbReference>
<gene>
    <name evidence="3" type="ORF">NMS_0395</name>
</gene>
<dbReference type="STRING" id="1454201.NMS_0395"/>
<proteinExistence type="predicted"/>
<dbReference type="AlphaFoldDB" id="W8VNE3"/>
<dbReference type="RefSeq" id="WP_041495130.1">
    <property type="nucleotide sequence ID" value="NZ_AP014548.1"/>
</dbReference>
<dbReference type="HOGENOM" id="CLU_028760_1_2_10"/>
<accession>W8VNE3</accession>
<protein>
    <submittedName>
        <fullName evidence="3">Aspartokinase</fullName>
    </submittedName>
</protein>
<dbReference type="InterPro" id="IPR029058">
    <property type="entry name" value="AB_hydrolase_fold"/>
</dbReference>
<dbReference type="OrthoDB" id="9800754at2"/>
<keyword evidence="4" id="KW-1185">Reference proteome</keyword>
<evidence type="ECO:0000313" key="4">
    <source>
        <dbReference type="Proteomes" id="UP000031760"/>
    </source>
</evidence>
<evidence type="ECO:0000256" key="1">
    <source>
        <dbReference type="ARBA" id="ARBA00022679"/>
    </source>
</evidence>
<dbReference type="GO" id="GO:0016301">
    <property type="term" value="F:kinase activity"/>
    <property type="evidence" value="ECO:0007669"/>
    <property type="project" value="UniProtKB-KW"/>
</dbReference>
<name>W8VNE3_9FLAO</name>
<dbReference type="PANTHER" id="PTHR32268:SF11">
    <property type="entry name" value="HOMOSERINE O-ACETYLTRANSFERASE"/>
    <property type="match status" value="1"/>
</dbReference>
<dbReference type="PANTHER" id="PTHR32268">
    <property type="entry name" value="HOMOSERINE O-ACETYLTRANSFERASE"/>
    <property type="match status" value="1"/>
</dbReference>
<evidence type="ECO:0000259" key="2">
    <source>
        <dbReference type="Pfam" id="PF00561"/>
    </source>
</evidence>
<dbReference type="Pfam" id="PF00561">
    <property type="entry name" value="Abhydrolase_1"/>
    <property type="match status" value="1"/>
</dbReference>
<keyword evidence="1" id="KW-0808">Transferase</keyword>
<dbReference type="KEGG" id="nmf:NMS_0395"/>
<dbReference type="InterPro" id="IPR008220">
    <property type="entry name" value="HAT_MetX-like"/>
</dbReference>
<dbReference type="InterPro" id="IPR000073">
    <property type="entry name" value="AB_hydrolase_1"/>
</dbReference>